<feature type="domain" description="CCHC-type" evidence="1">
    <location>
        <begin position="176"/>
        <end position="192"/>
    </location>
</feature>
<dbReference type="InterPro" id="IPR001878">
    <property type="entry name" value="Znf_CCHC"/>
</dbReference>
<organism evidence="2 3">
    <name type="scientific">Stylonychia lemnae</name>
    <name type="common">Ciliate</name>
    <dbReference type="NCBI Taxonomy" id="5949"/>
    <lineage>
        <taxon>Eukaryota</taxon>
        <taxon>Sar</taxon>
        <taxon>Alveolata</taxon>
        <taxon>Ciliophora</taxon>
        <taxon>Intramacronucleata</taxon>
        <taxon>Spirotrichea</taxon>
        <taxon>Stichotrichia</taxon>
        <taxon>Sporadotrichida</taxon>
        <taxon>Oxytrichidae</taxon>
        <taxon>Stylonychinae</taxon>
        <taxon>Stylonychia</taxon>
    </lineage>
</organism>
<dbReference type="InParanoid" id="A0A078B3H9"/>
<accession>A0A078B3H9</accession>
<feature type="domain" description="CCHC-type" evidence="1">
    <location>
        <begin position="136"/>
        <end position="152"/>
    </location>
</feature>
<sequence>MNQLNSQSQNSSISTQSCEEQQIPQQHFTQNTLKCRNLLKLFELGQQYGKDCFYLGANNAIRPDLMISNCQFLRGSDYTKYSLDWSQRIVKSKSQQKYQEFQASQQMQEEECDDRKKLMKSRYRSRYFQEYDLDLVCTYCNEYGHVRGNCFQLNFRPICLRCQNFNHDFEECQQHRCSRCANIGHSEVDCKVFDILQCKKCQLNGHLDDHCMLMRDFIKDQRIV</sequence>
<dbReference type="InterPro" id="IPR036875">
    <property type="entry name" value="Znf_CCHC_sf"/>
</dbReference>
<evidence type="ECO:0000313" key="2">
    <source>
        <dbReference type="EMBL" id="CDW87787.1"/>
    </source>
</evidence>
<name>A0A078B3H9_STYLE</name>
<protein>
    <submittedName>
        <fullName evidence="2">Zcchc7l protein</fullName>
    </submittedName>
</protein>
<feature type="domain" description="CCHC-type" evidence="1">
    <location>
        <begin position="158"/>
        <end position="174"/>
    </location>
</feature>
<dbReference type="Proteomes" id="UP000039865">
    <property type="component" value="Unassembled WGS sequence"/>
</dbReference>
<dbReference type="SMART" id="SM00343">
    <property type="entry name" value="ZnF_C2HC"/>
    <property type="match status" value="4"/>
</dbReference>
<proteinExistence type="predicted"/>
<keyword evidence="3" id="KW-1185">Reference proteome</keyword>
<evidence type="ECO:0000313" key="3">
    <source>
        <dbReference type="Proteomes" id="UP000039865"/>
    </source>
</evidence>
<gene>
    <name evidence="2" type="primary">Contig18589.g19753</name>
    <name evidence="2" type="ORF">STYLEM_16899</name>
</gene>
<feature type="domain" description="CCHC-type" evidence="1">
    <location>
        <begin position="197"/>
        <end position="213"/>
    </location>
</feature>
<dbReference type="EMBL" id="CCKQ01015936">
    <property type="protein sequence ID" value="CDW87787.1"/>
    <property type="molecule type" value="Genomic_DNA"/>
</dbReference>
<dbReference type="GO" id="GO:0003676">
    <property type="term" value="F:nucleic acid binding"/>
    <property type="evidence" value="ECO:0007669"/>
    <property type="project" value="InterPro"/>
</dbReference>
<dbReference type="SUPFAM" id="SSF57756">
    <property type="entry name" value="Retrovirus zinc finger-like domains"/>
    <property type="match status" value="2"/>
</dbReference>
<dbReference type="AlphaFoldDB" id="A0A078B3H9"/>
<reference evidence="2 3" key="1">
    <citation type="submission" date="2014-06" db="EMBL/GenBank/DDBJ databases">
        <authorList>
            <person name="Swart Estienne"/>
        </authorList>
    </citation>
    <scope>NUCLEOTIDE SEQUENCE [LARGE SCALE GENOMIC DNA]</scope>
    <source>
        <strain evidence="2 3">130c</strain>
    </source>
</reference>
<dbReference type="GO" id="GO:0008270">
    <property type="term" value="F:zinc ion binding"/>
    <property type="evidence" value="ECO:0007669"/>
    <property type="project" value="InterPro"/>
</dbReference>
<evidence type="ECO:0000259" key="1">
    <source>
        <dbReference type="SMART" id="SM00343"/>
    </source>
</evidence>